<dbReference type="RefSeq" id="WP_303301986.1">
    <property type="nucleotide sequence ID" value="NZ_BAABDA010000005.1"/>
</dbReference>
<dbReference type="EMBL" id="JAUOEL010000004">
    <property type="protein sequence ID" value="MDO5974844.1"/>
    <property type="molecule type" value="Genomic_DNA"/>
</dbReference>
<comment type="caution">
    <text evidence="1">The sequence shown here is derived from an EMBL/GenBank/DDBJ whole genome shotgun (WGS) entry which is preliminary data.</text>
</comment>
<accession>A0ABT8WPE0</accession>
<gene>
    <name evidence="1" type="ORF">Q4Q40_11665</name>
</gene>
<organism evidence="1 2">
    <name type="scientific">Flavivirga jejuensis</name>
    <dbReference type="NCBI Taxonomy" id="870487"/>
    <lineage>
        <taxon>Bacteria</taxon>
        <taxon>Pseudomonadati</taxon>
        <taxon>Bacteroidota</taxon>
        <taxon>Flavobacteriia</taxon>
        <taxon>Flavobacteriales</taxon>
        <taxon>Flavobacteriaceae</taxon>
        <taxon>Flavivirga</taxon>
    </lineage>
</organism>
<sequence>MKQMKAFIDSFLKFEFESNRMRYDESISDAECKKFDSTIHNYTHTIIDVIDIGRSEGELEKYRFKELIKVNLEKVQKRSLFQIKKYESPKCGDVIKRVLKEDVIYLCYTGDSEKDEDYESMYSMIYVVAESDEGLKIVSYFFWEEDEGLEEVGDYTPSHIPKLGKLVGVEKYLAPEESSSLADYNKD</sequence>
<protein>
    <submittedName>
        <fullName evidence="1">Uncharacterized protein</fullName>
    </submittedName>
</protein>
<proteinExistence type="predicted"/>
<evidence type="ECO:0000313" key="1">
    <source>
        <dbReference type="EMBL" id="MDO5974844.1"/>
    </source>
</evidence>
<reference evidence="1" key="1">
    <citation type="submission" date="2023-07" db="EMBL/GenBank/DDBJ databases">
        <title>Two novel species in the genus Flavivirga.</title>
        <authorList>
            <person name="Kwon K."/>
        </authorList>
    </citation>
    <scope>NUCLEOTIDE SEQUENCE</scope>
    <source>
        <strain evidence="1">KACC 14158</strain>
    </source>
</reference>
<name>A0ABT8WPE0_9FLAO</name>
<evidence type="ECO:0000313" key="2">
    <source>
        <dbReference type="Proteomes" id="UP001176806"/>
    </source>
</evidence>
<keyword evidence="2" id="KW-1185">Reference proteome</keyword>
<dbReference type="Proteomes" id="UP001176806">
    <property type="component" value="Unassembled WGS sequence"/>
</dbReference>